<keyword evidence="6" id="KW-1185">Reference proteome</keyword>
<dbReference type="EMBL" id="JAFCNB010000011">
    <property type="protein sequence ID" value="MBP2706233.1"/>
    <property type="molecule type" value="Genomic_DNA"/>
</dbReference>
<dbReference type="AlphaFoldDB" id="A0A940WNE8"/>
<dbReference type="Proteomes" id="UP000674234">
    <property type="component" value="Unassembled WGS sequence"/>
</dbReference>
<sequence length="301" mass="31598">MLLADPHVPPPPYGQESPISRQAKPRISDGPVPCVPTIPTVEGKLVVVTGAASGIGKATARAFAAAGARVIGTDLTKPTDDGVCGYRMDVSDAEWVEWFAMEVLRDFGVPDVLVSNAGIGMSGPFLETTADDWARIVGVNLFGVVHGAQSFAPAMAERGSGHIVNVASAAAFAPSRSLSAYAATKSAVVMFSECLRGEMANHGVGVTVVCPGRIRTPITETTRFVGRSPEEQALARARMTKQYLKALPPETVAAAILRAVRKNPPLVSVGLDAKLAHALWRVTPGIMRRLARNGPADKLGS</sequence>
<dbReference type="RefSeq" id="WP_210157512.1">
    <property type="nucleotide sequence ID" value="NZ_JAFCNB010000011.1"/>
</dbReference>
<evidence type="ECO:0000256" key="4">
    <source>
        <dbReference type="SAM" id="MobiDB-lite"/>
    </source>
</evidence>
<keyword evidence="2" id="KW-0560">Oxidoreductase</keyword>
<dbReference type="PANTHER" id="PTHR44196:SF1">
    <property type="entry name" value="DEHYDROGENASE_REDUCTASE SDR FAMILY MEMBER 7B"/>
    <property type="match status" value="1"/>
</dbReference>
<accession>A0A940WNE8</accession>
<dbReference type="Pfam" id="PF00106">
    <property type="entry name" value="adh_short"/>
    <property type="match status" value="1"/>
</dbReference>
<dbReference type="PROSITE" id="PS00061">
    <property type="entry name" value="ADH_SHORT"/>
    <property type="match status" value="1"/>
</dbReference>
<dbReference type="GO" id="GO:0016491">
    <property type="term" value="F:oxidoreductase activity"/>
    <property type="evidence" value="ECO:0007669"/>
    <property type="project" value="UniProtKB-KW"/>
</dbReference>
<feature type="region of interest" description="Disordered" evidence="4">
    <location>
        <begin position="1"/>
        <end position="31"/>
    </location>
</feature>
<dbReference type="InterPro" id="IPR002347">
    <property type="entry name" value="SDR_fam"/>
</dbReference>
<evidence type="ECO:0000313" key="5">
    <source>
        <dbReference type="EMBL" id="MBP2706233.1"/>
    </source>
</evidence>
<dbReference type="InterPro" id="IPR036291">
    <property type="entry name" value="NAD(P)-bd_dom_sf"/>
</dbReference>
<reference evidence="5" key="1">
    <citation type="submission" date="2021-02" db="EMBL/GenBank/DDBJ databases">
        <title>Draft genome sequence of Microbispora sp. RL4-1S isolated from rice leaves in Thailand.</title>
        <authorList>
            <person name="Muangham S."/>
            <person name="Duangmal K."/>
        </authorList>
    </citation>
    <scope>NUCLEOTIDE SEQUENCE</scope>
    <source>
        <strain evidence="5">RL4-1S</strain>
    </source>
</reference>
<dbReference type="Gene3D" id="3.40.50.720">
    <property type="entry name" value="NAD(P)-binding Rossmann-like Domain"/>
    <property type="match status" value="1"/>
</dbReference>
<dbReference type="InterPro" id="IPR020904">
    <property type="entry name" value="Sc_DH/Rdtase_CS"/>
</dbReference>
<evidence type="ECO:0000256" key="1">
    <source>
        <dbReference type="ARBA" id="ARBA00006484"/>
    </source>
</evidence>
<evidence type="ECO:0000256" key="3">
    <source>
        <dbReference type="RuleBase" id="RU000363"/>
    </source>
</evidence>
<dbReference type="GO" id="GO:0016020">
    <property type="term" value="C:membrane"/>
    <property type="evidence" value="ECO:0007669"/>
    <property type="project" value="TreeGrafter"/>
</dbReference>
<dbReference type="PRINTS" id="PR00081">
    <property type="entry name" value="GDHRDH"/>
</dbReference>
<comment type="similarity">
    <text evidence="1 3">Belongs to the short-chain dehydrogenases/reductases (SDR) family.</text>
</comment>
<organism evidence="5 6">
    <name type="scientific">Microbispora oryzae</name>
    <dbReference type="NCBI Taxonomy" id="2806554"/>
    <lineage>
        <taxon>Bacteria</taxon>
        <taxon>Bacillati</taxon>
        <taxon>Actinomycetota</taxon>
        <taxon>Actinomycetes</taxon>
        <taxon>Streptosporangiales</taxon>
        <taxon>Streptosporangiaceae</taxon>
        <taxon>Microbispora</taxon>
    </lineage>
</organism>
<name>A0A940WNE8_9ACTN</name>
<dbReference type="PRINTS" id="PR00080">
    <property type="entry name" value="SDRFAMILY"/>
</dbReference>
<evidence type="ECO:0000256" key="2">
    <source>
        <dbReference type="ARBA" id="ARBA00023002"/>
    </source>
</evidence>
<dbReference type="FunFam" id="3.40.50.720:FF:000084">
    <property type="entry name" value="Short-chain dehydrogenase reductase"/>
    <property type="match status" value="1"/>
</dbReference>
<protein>
    <submittedName>
        <fullName evidence="5">SDR family NAD(P)-dependent oxidoreductase</fullName>
    </submittedName>
</protein>
<dbReference type="SUPFAM" id="SSF51735">
    <property type="entry name" value="NAD(P)-binding Rossmann-fold domains"/>
    <property type="match status" value="1"/>
</dbReference>
<dbReference type="PANTHER" id="PTHR44196">
    <property type="entry name" value="DEHYDROGENASE/REDUCTASE SDR FAMILY MEMBER 7B"/>
    <property type="match status" value="1"/>
</dbReference>
<evidence type="ECO:0000313" key="6">
    <source>
        <dbReference type="Proteomes" id="UP000674234"/>
    </source>
</evidence>
<comment type="caution">
    <text evidence="5">The sequence shown here is derived from an EMBL/GenBank/DDBJ whole genome shotgun (WGS) entry which is preliminary data.</text>
</comment>
<gene>
    <name evidence="5" type="ORF">JOL79_20700</name>
</gene>
<proteinExistence type="inferred from homology"/>